<keyword evidence="2" id="KW-1185">Reference proteome</keyword>
<sequence length="103" mass="11426">MCSPQKKEKREQDRVQQTMGCDVESVASNPMVAQNPDARAIFYGKTRGVGHASTSNYPEPACRPVWLHTLGRGLHPPQRGAETLTFRPGSRLTALKCVVSNRY</sequence>
<gene>
    <name evidence="1" type="ORF">Cenrod_1603</name>
</gene>
<evidence type="ECO:0000313" key="1">
    <source>
        <dbReference type="EMBL" id="AGX87688.1"/>
    </source>
</evidence>
<dbReference type="STRING" id="946483.Cenrod_1603"/>
<protein>
    <submittedName>
        <fullName evidence="1">Uncharacterized protein</fullName>
    </submittedName>
</protein>
<evidence type="ECO:0000313" key="2">
    <source>
        <dbReference type="Proteomes" id="UP000017184"/>
    </source>
</evidence>
<dbReference type="HOGENOM" id="CLU_2258640_0_0_4"/>
<accession>U5NBR7</accession>
<dbReference type="KEGG" id="cbx:Cenrod_1603"/>
<dbReference type="Proteomes" id="UP000017184">
    <property type="component" value="Chromosome"/>
</dbReference>
<name>U5NBR7_9BURK</name>
<organism evidence="1 2">
    <name type="scientific">Candidatus Symbiobacter mobilis CR</name>
    <dbReference type="NCBI Taxonomy" id="946483"/>
    <lineage>
        <taxon>Bacteria</taxon>
        <taxon>Pseudomonadati</taxon>
        <taxon>Pseudomonadota</taxon>
        <taxon>Betaproteobacteria</taxon>
        <taxon>Burkholderiales</taxon>
        <taxon>Comamonadaceae</taxon>
    </lineage>
</organism>
<proteinExistence type="predicted"/>
<dbReference type="EMBL" id="CP004885">
    <property type="protein sequence ID" value="AGX87688.1"/>
    <property type="molecule type" value="Genomic_DNA"/>
</dbReference>
<dbReference type="AlphaFoldDB" id="U5NBR7"/>
<reference evidence="1 2" key="1">
    <citation type="journal article" date="2013" name="Genome Biol.">
        <title>Genomic analysis reveals key aspects of prokaryotic symbiosis in the phototrophic consortium "Chlorochromatium aggregatum".</title>
        <authorList>
            <person name="Liu Z."/>
            <person name="Muller J."/>
            <person name="Li T."/>
            <person name="Alvey R.M."/>
            <person name="Vogl K."/>
            <person name="Frigaard N.U."/>
            <person name="Rockwell N.C."/>
            <person name="Boyd E.S."/>
            <person name="Tomsho L.P."/>
            <person name="Schuster S.C."/>
            <person name="Henke P."/>
            <person name="Rohde M."/>
            <person name="Overmann J."/>
            <person name="Bryant D.A."/>
        </authorList>
    </citation>
    <scope>NUCLEOTIDE SEQUENCE [LARGE SCALE GENOMIC DNA]</scope>
    <source>
        <strain evidence="1">CR</strain>
    </source>
</reference>